<evidence type="ECO:0000313" key="2">
    <source>
        <dbReference type="Proteomes" id="UP000823897"/>
    </source>
</evidence>
<reference evidence="1" key="2">
    <citation type="submission" date="2021-04" db="EMBL/GenBank/DDBJ databases">
        <authorList>
            <person name="Gilroy R."/>
        </authorList>
    </citation>
    <scope>NUCLEOTIDE SEQUENCE</scope>
    <source>
        <strain evidence="1">ChiGjej3B3-11674</strain>
    </source>
</reference>
<dbReference type="EMBL" id="DWUV01000120">
    <property type="protein sequence ID" value="HJD34169.1"/>
    <property type="molecule type" value="Genomic_DNA"/>
</dbReference>
<dbReference type="AlphaFoldDB" id="A0A9D2U2T4"/>
<organism evidence="1 2">
    <name type="scientific">Candidatus Mediterraneibacter tabaqchaliae</name>
    <dbReference type="NCBI Taxonomy" id="2838689"/>
    <lineage>
        <taxon>Bacteria</taxon>
        <taxon>Bacillati</taxon>
        <taxon>Bacillota</taxon>
        <taxon>Clostridia</taxon>
        <taxon>Lachnospirales</taxon>
        <taxon>Lachnospiraceae</taxon>
        <taxon>Mediterraneibacter</taxon>
    </lineage>
</organism>
<dbReference type="Proteomes" id="UP000823897">
    <property type="component" value="Unassembled WGS sequence"/>
</dbReference>
<evidence type="ECO:0000313" key="1">
    <source>
        <dbReference type="EMBL" id="HJD34169.1"/>
    </source>
</evidence>
<comment type="caution">
    <text evidence="1">The sequence shown here is derived from an EMBL/GenBank/DDBJ whole genome shotgun (WGS) entry which is preliminary data.</text>
</comment>
<protein>
    <submittedName>
        <fullName evidence="1">Uncharacterized protein</fullName>
    </submittedName>
</protein>
<gene>
    <name evidence="1" type="ORF">H9911_06485</name>
</gene>
<name>A0A9D2U2T4_9FIRM</name>
<sequence length="104" mass="11527">MYPAKQRQAGGTISRLPELYGSEKNSIYKERAAGAGVQSGGRALIRRKLLLLWESSKISLYFLLKLYNQKCKGMHKKCKLNGSKFGIIASVSRLLSVIFTEGAC</sequence>
<reference evidence="1" key="1">
    <citation type="journal article" date="2021" name="PeerJ">
        <title>Extensive microbial diversity within the chicken gut microbiome revealed by metagenomics and culture.</title>
        <authorList>
            <person name="Gilroy R."/>
            <person name="Ravi A."/>
            <person name="Getino M."/>
            <person name="Pursley I."/>
            <person name="Horton D.L."/>
            <person name="Alikhan N.F."/>
            <person name="Baker D."/>
            <person name="Gharbi K."/>
            <person name="Hall N."/>
            <person name="Watson M."/>
            <person name="Adriaenssens E.M."/>
            <person name="Foster-Nyarko E."/>
            <person name="Jarju S."/>
            <person name="Secka A."/>
            <person name="Antonio M."/>
            <person name="Oren A."/>
            <person name="Chaudhuri R.R."/>
            <person name="La Ragione R."/>
            <person name="Hildebrand F."/>
            <person name="Pallen M.J."/>
        </authorList>
    </citation>
    <scope>NUCLEOTIDE SEQUENCE</scope>
    <source>
        <strain evidence="1">ChiGjej3B3-11674</strain>
    </source>
</reference>
<accession>A0A9D2U2T4</accession>
<proteinExistence type="predicted"/>